<proteinExistence type="predicted"/>
<evidence type="ECO:0000313" key="2">
    <source>
        <dbReference type="Proteomes" id="UP000623129"/>
    </source>
</evidence>
<comment type="caution">
    <text evidence="1">The sequence shown here is derived from an EMBL/GenBank/DDBJ whole genome shotgun (WGS) entry which is preliminary data.</text>
</comment>
<name>A0A833R1Z1_9POAL</name>
<dbReference type="PIRSF" id="PIRSF031279">
    <property type="entry name" value="UCP031279"/>
    <property type="match status" value="1"/>
</dbReference>
<dbReference type="InterPro" id="IPR016972">
    <property type="entry name" value="UCP031279"/>
</dbReference>
<dbReference type="AlphaFoldDB" id="A0A833R1Z1"/>
<dbReference type="PANTHER" id="PTHR33526:SF4">
    <property type="entry name" value="OS07G0123800 PROTEIN"/>
    <property type="match status" value="1"/>
</dbReference>
<protein>
    <submittedName>
        <fullName evidence="1">Uncharacterized protein</fullName>
    </submittedName>
</protein>
<evidence type="ECO:0000313" key="1">
    <source>
        <dbReference type="EMBL" id="KAF3333789.1"/>
    </source>
</evidence>
<accession>A0A833R1Z1</accession>
<dbReference type="PANTHER" id="PTHR33526">
    <property type="entry name" value="OS07G0123800 PROTEIN"/>
    <property type="match status" value="1"/>
</dbReference>
<sequence length="142" mass="15376">MSKQSRLSRVLLAPIRALGRVRDFYVRSITGCAGQMHYGSGIGYDGYNLPRSFSVSSDHVSASDEDLRELIRAASQKQTRGGGVNGMPPRSHSVAVGRIDEDAPFDFDSADSLEIGSNLLFPRSQSYATGRIRGQGLARSIV</sequence>
<reference evidence="1" key="1">
    <citation type="submission" date="2020-01" db="EMBL/GenBank/DDBJ databases">
        <title>Genome sequence of Kobresia littledalei, the first chromosome-level genome in the family Cyperaceae.</title>
        <authorList>
            <person name="Qu G."/>
        </authorList>
    </citation>
    <scope>NUCLEOTIDE SEQUENCE</scope>
    <source>
        <strain evidence="1">C.B.Clarke</strain>
        <tissue evidence="1">Leaf</tissue>
    </source>
</reference>
<gene>
    <name evidence="1" type="ORF">FCM35_KLT01480</name>
</gene>
<organism evidence="1 2">
    <name type="scientific">Carex littledalei</name>
    <dbReference type="NCBI Taxonomy" id="544730"/>
    <lineage>
        <taxon>Eukaryota</taxon>
        <taxon>Viridiplantae</taxon>
        <taxon>Streptophyta</taxon>
        <taxon>Embryophyta</taxon>
        <taxon>Tracheophyta</taxon>
        <taxon>Spermatophyta</taxon>
        <taxon>Magnoliopsida</taxon>
        <taxon>Liliopsida</taxon>
        <taxon>Poales</taxon>
        <taxon>Cyperaceae</taxon>
        <taxon>Cyperoideae</taxon>
        <taxon>Cariceae</taxon>
        <taxon>Carex</taxon>
        <taxon>Carex subgen. Euthyceras</taxon>
    </lineage>
</organism>
<keyword evidence="2" id="KW-1185">Reference proteome</keyword>
<dbReference type="OrthoDB" id="694638at2759"/>
<dbReference type="Proteomes" id="UP000623129">
    <property type="component" value="Unassembled WGS sequence"/>
</dbReference>
<dbReference type="EMBL" id="SWLB01000010">
    <property type="protein sequence ID" value="KAF3333789.1"/>
    <property type="molecule type" value="Genomic_DNA"/>
</dbReference>